<dbReference type="EC" id="1.1.1.262" evidence="7"/>
<dbReference type="GO" id="GO:0050897">
    <property type="term" value="F:cobalt ion binding"/>
    <property type="evidence" value="ECO:0007669"/>
    <property type="project" value="UniProtKB-UniRule"/>
</dbReference>
<dbReference type="KEGG" id="hgn:E6W36_13910"/>
<dbReference type="EMBL" id="CP039704">
    <property type="protein sequence ID" value="QCI80202.1"/>
    <property type="molecule type" value="Genomic_DNA"/>
</dbReference>
<evidence type="ECO:0000256" key="5">
    <source>
        <dbReference type="ARBA" id="ARBA00023027"/>
    </source>
</evidence>
<feature type="binding site" evidence="7">
    <location>
        <position position="260"/>
    </location>
    <ligand>
        <name>substrate</name>
    </ligand>
</feature>
<gene>
    <name evidence="7 8" type="primary">pdxA</name>
    <name evidence="8" type="ORF">E6W36_13910</name>
</gene>
<dbReference type="RefSeq" id="WP_222873066.1">
    <property type="nucleotide sequence ID" value="NZ_CP039704.1"/>
</dbReference>
<keyword evidence="7" id="KW-0862">Zinc</keyword>
<feature type="binding site" evidence="7">
    <location>
        <position position="188"/>
    </location>
    <ligand>
        <name>a divalent metal cation</name>
        <dbReference type="ChEBI" id="CHEBI:60240"/>
        <note>ligand shared between dimeric partners</note>
    </ligand>
</feature>
<dbReference type="InterPro" id="IPR037510">
    <property type="entry name" value="PdxA"/>
</dbReference>
<evidence type="ECO:0000256" key="7">
    <source>
        <dbReference type="HAMAP-Rule" id="MF_00536"/>
    </source>
</evidence>
<comment type="miscellaneous">
    <text evidence="7">The active site is located at the dimer interface.</text>
</comment>
<feature type="binding site" evidence="7">
    <location>
        <position position="143"/>
    </location>
    <ligand>
        <name>a divalent metal cation</name>
        <dbReference type="ChEBI" id="CHEBI:60240"/>
        <note>ligand shared between dimeric partners</note>
    </ligand>
</feature>
<feature type="binding site" evidence="7">
    <location>
        <position position="243"/>
    </location>
    <ligand>
        <name>a divalent metal cation</name>
        <dbReference type="ChEBI" id="CHEBI:60240"/>
        <note>ligand shared between dimeric partners</note>
    </ligand>
</feature>
<keyword evidence="1 7" id="KW-0963">Cytoplasm</keyword>
<feature type="binding site" evidence="7">
    <location>
        <position position="269"/>
    </location>
    <ligand>
        <name>substrate</name>
    </ligand>
</feature>
<evidence type="ECO:0000256" key="1">
    <source>
        <dbReference type="ARBA" id="ARBA00022490"/>
    </source>
</evidence>
<keyword evidence="3 7" id="KW-0521">NADP</keyword>
<comment type="catalytic activity">
    <reaction evidence="7">
        <text>4-(phosphooxy)-L-threonine + NAD(+) = 3-amino-2-oxopropyl phosphate + CO2 + NADH</text>
        <dbReference type="Rhea" id="RHEA:32275"/>
        <dbReference type="ChEBI" id="CHEBI:16526"/>
        <dbReference type="ChEBI" id="CHEBI:57279"/>
        <dbReference type="ChEBI" id="CHEBI:57540"/>
        <dbReference type="ChEBI" id="CHEBI:57945"/>
        <dbReference type="ChEBI" id="CHEBI:58452"/>
        <dbReference type="EC" id="1.1.1.262"/>
    </reaction>
</comment>
<dbReference type="UniPathway" id="UPA00244">
    <property type="reaction ID" value="UER00312"/>
</dbReference>
<organism evidence="8 9">
    <name type="scientific">Hankyongella ginsenosidimutans</name>
    <dbReference type="NCBI Taxonomy" id="1763828"/>
    <lineage>
        <taxon>Bacteria</taxon>
        <taxon>Pseudomonadati</taxon>
        <taxon>Pseudomonadota</taxon>
        <taxon>Alphaproteobacteria</taxon>
        <taxon>Sphingomonadales</taxon>
        <taxon>Sphingomonadaceae</taxon>
        <taxon>Hankyongella</taxon>
    </lineage>
</organism>
<dbReference type="InterPro" id="IPR005255">
    <property type="entry name" value="PdxA_fam"/>
</dbReference>
<dbReference type="GO" id="GO:0042823">
    <property type="term" value="P:pyridoxal phosphate biosynthetic process"/>
    <property type="evidence" value="ECO:0007669"/>
    <property type="project" value="UniProtKB-UniRule"/>
</dbReference>
<dbReference type="NCBIfam" id="TIGR00557">
    <property type="entry name" value="pdxA"/>
    <property type="match status" value="1"/>
</dbReference>
<keyword evidence="2 7" id="KW-0479">Metal-binding</keyword>
<keyword evidence="4 7" id="KW-0560">Oxidoreductase</keyword>
<comment type="subcellular location">
    <subcellularLocation>
        <location evidence="7">Cytoplasm</location>
    </subcellularLocation>
</comment>
<keyword evidence="9" id="KW-1185">Reference proteome</keyword>
<name>A0A4D7CCB0_9SPHN</name>
<dbReference type="GO" id="GO:0000287">
    <property type="term" value="F:magnesium ion binding"/>
    <property type="evidence" value="ECO:0007669"/>
    <property type="project" value="UniProtKB-UniRule"/>
</dbReference>
<proteinExistence type="inferred from homology"/>
<protein>
    <recommendedName>
        <fullName evidence="7">4-hydroxythreonine-4-phosphate dehydrogenase</fullName>
        <ecNumber evidence="7">1.1.1.262</ecNumber>
    </recommendedName>
    <alternativeName>
        <fullName evidence="7">4-(phosphohydroxy)-L-threonine dehydrogenase</fullName>
    </alternativeName>
</protein>
<comment type="cofactor">
    <cofactor evidence="7">
        <name>Zn(2+)</name>
        <dbReference type="ChEBI" id="CHEBI:29105"/>
    </cofactor>
    <cofactor evidence="7">
        <name>Mg(2+)</name>
        <dbReference type="ChEBI" id="CHEBI:18420"/>
    </cofactor>
    <cofactor evidence="7">
        <name>Co(2+)</name>
        <dbReference type="ChEBI" id="CHEBI:48828"/>
    </cofactor>
    <text evidence="7">Binds 1 divalent metal cation per subunit. Can use ions such as Zn(2+), Mg(2+) or Co(2+).</text>
</comment>
<keyword evidence="7" id="KW-0460">Magnesium</keyword>
<evidence type="ECO:0000256" key="4">
    <source>
        <dbReference type="ARBA" id="ARBA00023002"/>
    </source>
</evidence>
<evidence type="ECO:0000313" key="8">
    <source>
        <dbReference type="EMBL" id="QCI80202.1"/>
    </source>
</evidence>
<dbReference type="GO" id="GO:0050570">
    <property type="term" value="F:4-hydroxythreonine-4-phosphate dehydrogenase activity"/>
    <property type="evidence" value="ECO:0007669"/>
    <property type="project" value="UniProtKB-UniRule"/>
</dbReference>
<dbReference type="Pfam" id="PF04166">
    <property type="entry name" value="PdxA"/>
    <property type="match status" value="1"/>
</dbReference>
<evidence type="ECO:0000256" key="3">
    <source>
        <dbReference type="ARBA" id="ARBA00022857"/>
    </source>
</evidence>
<comment type="pathway">
    <text evidence="7">Cofactor biosynthesis; pyridoxine 5'-phosphate biosynthesis; pyridoxine 5'-phosphate from D-erythrose 4-phosphate: step 4/5.</text>
</comment>
<dbReference type="NCBIfam" id="NF003699">
    <property type="entry name" value="PRK05312.1"/>
    <property type="match status" value="1"/>
</dbReference>
<comment type="function">
    <text evidence="7">Catalyzes the NAD(P)-dependent oxidation of 4-(phosphooxy)-L-threonine (HTP) into 2-amino-3-oxo-4-(phosphooxy)butyric acid which spontaneously decarboxylates to form 3-amino-2-oxopropyl phosphate (AHAP).</text>
</comment>
<comment type="caution">
    <text evidence="7">Lacks conserved residue(s) required for the propagation of feature annotation.</text>
</comment>
<comment type="subunit">
    <text evidence="7">Homodimer.</text>
</comment>
<feature type="binding site" evidence="7">
    <location>
        <position position="251"/>
    </location>
    <ligand>
        <name>substrate</name>
    </ligand>
</feature>
<dbReference type="SUPFAM" id="SSF53659">
    <property type="entry name" value="Isocitrate/Isopropylmalate dehydrogenase-like"/>
    <property type="match status" value="1"/>
</dbReference>
<dbReference type="GO" id="GO:0008270">
    <property type="term" value="F:zinc ion binding"/>
    <property type="evidence" value="ECO:0007669"/>
    <property type="project" value="UniProtKB-UniRule"/>
</dbReference>
<evidence type="ECO:0000256" key="6">
    <source>
        <dbReference type="ARBA" id="ARBA00023096"/>
    </source>
</evidence>
<dbReference type="HAMAP" id="MF_00536">
    <property type="entry name" value="PdxA"/>
    <property type="match status" value="1"/>
</dbReference>
<reference evidence="9" key="1">
    <citation type="submission" date="2019-04" db="EMBL/GenBank/DDBJ databases">
        <title>Complete genome sequence of Sphingomonas sp. W1-2-3.</title>
        <authorList>
            <person name="Im W.T."/>
        </authorList>
    </citation>
    <scope>NUCLEOTIDE SEQUENCE [LARGE SCALE GENOMIC DNA]</scope>
    <source>
        <strain evidence="9">W1-2-3</strain>
    </source>
</reference>
<dbReference type="GO" id="GO:0008615">
    <property type="term" value="P:pyridoxine biosynthetic process"/>
    <property type="evidence" value="ECO:0007669"/>
    <property type="project" value="UniProtKB-UniRule"/>
</dbReference>
<evidence type="ECO:0000313" key="9">
    <source>
        <dbReference type="Proteomes" id="UP000298714"/>
    </source>
</evidence>
<dbReference type="GO" id="GO:0005737">
    <property type="term" value="C:cytoplasm"/>
    <property type="evidence" value="ECO:0007669"/>
    <property type="project" value="UniProtKB-SubCell"/>
</dbReference>
<sequence>MSTIADKPRIIATLGDTAGVGPEILAAAAQHHLVAIIGPESYRTRFPAGTPWLATPERGPVTPGEPSAVSARIAYDCLERATQLATEGALDALVTAPVSKAGLYPLGFRWPGQTEYLAHRAGVADFAMMLAGPSLRTVPVTIHVPLCEVSRHLTPALLAQRLRVTHAGLIRDFGIAAPRIAVAGLNPHAGEGGALGQEEQSVIAPVLETLRAEGMTLLGPMSADTLFHAAARSRYDAAVCMYHDQALIPIKTLDFDQGVNMTLGLPYVRTSPDHGTAFDIAGRGLARPDAMLAAVRLAVACAERRA</sequence>
<accession>A0A4D7CCB0</accession>
<keyword evidence="5 7" id="KW-0520">NAD</keyword>
<dbReference type="PANTHER" id="PTHR30004:SF6">
    <property type="entry name" value="D-THREONATE 4-PHOSPHATE DEHYDROGENASE"/>
    <property type="match status" value="1"/>
</dbReference>
<evidence type="ECO:0000256" key="2">
    <source>
        <dbReference type="ARBA" id="ARBA00022723"/>
    </source>
</evidence>
<keyword evidence="6 7" id="KW-0664">Pyridoxine biosynthesis</keyword>
<comment type="similarity">
    <text evidence="7">Belongs to the PdxA family.</text>
</comment>
<dbReference type="PANTHER" id="PTHR30004">
    <property type="entry name" value="4-HYDROXYTHREONINE-4-PHOSPHATE DEHYDROGENASE"/>
    <property type="match status" value="1"/>
</dbReference>
<dbReference type="Proteomes" id="UP000298714">
    <property type="component" value="Chromosome"/>
</dbReference>
<dbReference type="GO" id="GO:0051287">
    <property type="term" value="F:NAD binding"/>
    <property type="evidence" value="ECO:0007669"/>
    <property type="project" value="InterPro"/>
</dbReference>
<dbReference type="Gene3D" id="3.40.718.10">
    <property type="entry name" value="Isopropylmalate Dehydrogenase"/>
    <property type="match status" value="1"/>
</dbReference>
<keyword evidence="7" id="KW-0170">Cobalt</keyword>
<dbReference type="AlphaFoldDB" id="A0A4D7CCB0"/>
<feature type="binding site" evidence="7">
    <location>
        <position position="114"/>
    </location>
    <ligand>
        <name>substrate</name>
    </ligand>
</feature>